<dbReference type="InterPro" id="IPR021705">
    <property type="entry name" value="DUF3288"/>
</dbReference>
<accession>K9VYN8</accession>
<dbReference type="AlphaFoldDB" id="K9VYN8"/>
<dbReference type="OrthoDB" id="514226at2"/>
<gene>
    <name evidence="1" type="ORF">Cri9333_2386</name>
</gene>
<dbReference type="RefSeq" id="WP_015203367.1">
    <property type="nucleotide sequence ID" value="NC_019753.1"/>
</dbReference>
<dbReference type="Proteomes" id="UP000010472">
    <property type="component" value="Chromosome"/>
</dbReference>
<evidence type="ECO:0008006" key="3">
    <source>
        <dbReference type="Google" id="ProtNLM"/>
    </source>
</evidence>
<evidence type="ECO:0000313" key="2">
    <source>
        <dbReference type="Proteomes" id="UP000010472"/>
    </source>
</evidence>
<dbReference type="PATRIC" id="fig|1173022.3.peg.2580"/>
<dbReference type="eggNOG" id="ENOG5032Y24">
    <property type="taxonomic scope" value="Bacteria"/>
</dbReference>
<dbReference type="STRING" id="1173022.Cri9333_2386"/>
<sequence>MSSTTGNRDQQHPQYQRDREIVNKLLEGEPDDYNLAELARLKIRYCDFPGARDIQQDFETVLQKWQLTEAELFEKTRQLHSVTQVYKVRNNQQEQEDWT</sequence>
<dbReference type="KEGG" id="cep:Cri9333_2386"/>
<keyword evidence="2" id="KW-1185">Reference proteome</keyword>
<protein>
    <recommendedName>
        <fullName evidence="3">DUF3288 domain-containing protein</fullName>
    </recommendedName>
</protein>
<dbReference type="HOGENOM" id="CLU_160065_1_0_3"/>
<reference evidence="1 2" key="1">
    <citation type="submission" date="2012-06" db="EMBL/GenBank/DDBJ databases">
        <title>Finished chromosome of genome of Crinalium epipsammum PCC 9333.</title>
        <authorList>
            <consortium name="US DOE Joint Genome Institute"/>
            <person name="Gugger M."/>
            <person name="Coursin T."/>
            <person name="Rippka R."/>
            <person name="Tandeau De Marsac N."/>
            <person name="Huntemann M."/>
            <person name="Wei C.-L."/>
            <person name="Han J."/>
            <person name="Detter J.C."/>
            <person name="Han C."/>
            <person name="Tapia R."/>
            <person name="Davenport K."/>
            <person name="Daligault H."/>
            <person name="Erkkila T."/>
            <person name="Gu W."/>
            <person name="Munk A.C.C."/>
            <person name="Teshima H."/>
            <person name="Xu Y."/>
            <person name="Chain P."/>
            <person name="Chen A."/>
            <person name="Krypides N."/>
            <person name="Mavromatis K."/>
            <person name="Markowitz V."/>
            <person name="Szeto E."/>
            <person name="Ivanova N."/>
            <person name="Mikhailova N."/>
            <person name="Ovchinnikova G."/>
            <person name="Pagani I."/>
            <person name="Pati A."/>
            <person name="Goodwin L."/>
            <person name="Peters L."/>
            <person name="Pitluck S."/>
            <person name="Woyke T."/>
            <person name="Kerfeld C."/>
        </authorList>
    </citation>
    <scope>NUCLEOTIDE SEQUENCE [LARGE SCALE GENOMIC DNA]</scope>
    <source>
        <strain evidence="1 2">PCC 9333</strain>
    </source>
</reference>
<proteinExistence type="predicted"/>
<dbReference type="Pfam" id="PF11691">
    <property type="entry name" value="DUF3288"/>
    <property type="match status" value="1"/>
</dbReference>
<organism evidence="1 2">
    <name type="scientific">Crinalium epipsammum PCC 9333</name>
    <dbReference type="NCBI Taxonomy" id="1173022"/>
    <lineage>
        <taxon>Bacteria</taxon>
        <taxon>Bacillati</taxon>
        <taxon>Cyanobacteriota</taxon>
        <taxon>Cyanophyceae</taxon>
        <taxon>Gomontiellales</taxon>
        <taxon>Gomontiellaceae</taxon>
        <taxon>Crinalium</taxon>
    </lineage>
</organism>
<evidence type="ECO:0000313" key="1">
    <source>
        <dbReference type="EMBL" id="AFZ13253.1"/>
    </source>
</evidence>
<dbReference type="EMBL" id="CP003620">
    <property type="protein sequence ID" value="AFZ13253.1"/>
    <property type="molecule type" value="Genomic_DNA"/>
</dbReference>
<name>K9VYN8_9CYAN</name>